<accession>A0A8K0KW50</accession>
<keyword evidence="2" id="KW-1185">Reference proteome</keyword>
<dbReference type="PANTHER" id="PTHR34846:SF11">
    <property type="entry name" value="4-CARBOXYMUCONOLACTONE DECARBOXYLASE FAMILY PROTEIN (AFU_ORTHOLOGUE AFUA_6G11590)"/>
    <property type="match status" value="1"/>
</dbReference>
<gene>
    <name evidence="1" type="ORF">KVT40_007464</name>
</gene>
<evidence type="ECO:0008006" key="3">
    <source>
        <dbReference type="Google" id="ProtNLM"/>
    </source>
</evidence>
<dbReference type="PANTHER" id="PTHR34846">
    <property type="entry name" value="4-CARBOXYMUCONOLACTONE DECARBOXYLASE FAMILY PROTEIN (AFU_ORTHOLOGUE AFUA_6G11590)"/>
    <property type="match status" value="1"/>
</dbReference>
<dbReference type="Gene3D" id="1.20.1290.10">
    <property type="entry name" value="AhpD-like"/>
    <property type="match status" value="1"/>
</dbReference>
<dbReference type="OrthoDB" id="25503at2759"/>
<dbReference type="AlphaFoldDB" id="A0A8K0KW50"/>
<name>A0A8K0KW50_9PEZI</name>
<dbReference type="Proteomes" id="UP000809789">
    <property type="component" value="Unassembled WGS sequence"/>
</dbReference>
<reference evidence="1" key="1">
    <citation type="submission" date="2021-07" db="EMBL/GenBank/DDBJ databases">
        <title>Elsinoe batatas strain:CRI-CJ2 Genome sequencing and assembly.</title>
        <authorList>
            <person name="Huang L."/>
        </authorList>
    </citation>
    <scope>NUCLEOTIDE SEQUENCE</scope>
    <source>
        <strain evidence="1">CRI-CJ2</strain>
    </source>
</reference>
<proteinExistence type="predicted"/>
<evidence type="ECO:0000313" key="1">
    <source>
        <dbReference type="EMBL" id="KAG8624397.1"/>
    </source>
</evidence>
<sequence>MRLPYAPSTPSPSAPQTAKDIYTAIAARRAPRPLQKLDLALLHSPPVASGWNAFLGAIRSQSILPQASIQEVAICRIAVLNRAAYEWDAHSILAVKGEDAVGAEGMRAILEGGEFVGEEAGGRLREVKERLGKEGREGGLSARQWAVVAFADQSTREVQVDDEVWALVKEEFSDREMVELTATVAAYNCVSRFLAALDVGERNGGVMEVPKEAK</sequence>
<dbReference type="EMBL" id="JAESVG020000009">
    <property type="protein sequence ID" value="KAG8624397.1"/>
    <property type="molecule type" value="Genomic_DNA"/>
</dbReference>
<dbReference type="SUPFAM" id="SSF69118">
    <property type="entry name" value="AhpD-like"/>
    <property type="match status" value="1"/>
</dbReference>
<protein>
    <recommendedName>
        <fullName evidence="3">Carboxymuconolactone decarboxylase-like domain-containing protein</fullName>
    </recommendedName>
</protein>
<dbReference type="InterPro" id="IPR029032">
    <property type="entry name" value="AhpD-like"/>
</dbReference>
<evidence type="ECO:0000313" key="2">
    <source>
        <dbReference type="Proteomes" id="UP000809789"/>
    </source>
</evidence>
<comment type="caution">
    <text evidence="1">The sequence shown here is derived from an EMBL/GenBank/DDBJ whole genome shotgun (WGS) entry which is preliminary data.</text>
</comment>
<organism evidence="1 2">
    <name type="scientific">Elsinoe batatas</name>
    <dbReference type="NCBI Taxonomy" id="2601811"/>
    <lineage>
        <taxon>Eukaryota</taxon>
        <taxon>Fungi</taxon>
        <taxon>Dikarya</taxon>
        <taxon>Ascomycota</taxon>
        <taxon>Pezizomycotina</taxon>
        <taxon>Dothideomycetes</taxon>
        <taxon>Dothideomycetidae</taxon>
        <taxon>Myriangiales</taxon>
        <taxon>Elsinoaceae</taxon>
        <taxon>Elsinoe</taxon>
    </lineage>
</organism>